<evidence type="ECO:0000256" key="2">
    <source>
        <dbReference type="SAM" id="SignalP"/>
    </source>
</evidence>
<dbReference type="VEuPathDB" id="VectorBase:GAUT005680"/>
<dbReference type="PRINTS" id="PR01217">
    <property type="entry name" value="PRICHEXTENSN"/>
</dbReference>
<dbReference type="EnsemblMetazoa" id="GAUT005680-RA">
    <property type="protein sequence ID" value="GAUT005680-PA"/>
    <property type="gene ID" value="GAUT005680"/>
</dbReference>
<dbReference type="Proteomes" id="UP000078200">
    <property type="component" value="Unassembled WGS sequence"/>
</dbReference>
<name>A0A1A9UI76_GLOAU</name>
<feature type="chain" id="PRO_5042565140" description="VM domain-containing protein" evidence="2">
    <location>
        <begin position="20"/>
        <end position="243"/>
    </location>
</feature>
<protein>
    <recommendedName>
        <fullName evidence="5">VM domain-containing protein</fullName>
    </recommendedName>
</protein>
<feature type="region of interest" description="Disordered" evidence="1">
    <location>
        <begin position="124"/>
        <end position="196"/>
    </location>
</feature>
<reference evidence="3" key="1">
    <citation type="submission" date="2020-05" db="UniProtKB">
        <authorList>
            <consortium name="EnsemblMetazoa"/>
        </authorList>
    </citation>
    <scope>IDENTIFICATION</scope>
    <source>
        <strain evidence="3">TTRI</strain>
    </source>
</reference>
<dbReference type="AlphaFoldDB" id="A0A1A9UI76"/>
<keyword evidence="2" id="KW-0732">Signal</keyword>
<organism evidence="3 4">
    <name type="scientific">Glossina austeni</name>
    <name type="common">Savannah tsetse fly</name>
    <dbReference type="NCBI Taxonomy" id="7395"/>
    <lineage>
        <taxon>Eukaryota</taxon>
        <taxon>Metazoa</taxon>
        <taxon>Ecdysozoa</taxon>
        <taxon>Arthropoda</taxon>
        <taxon>Hexapoda</taxon>
        <taxon>Insecta</taxon>
        <taxon>Pterygota</taxon>
        <taxon>Neoptera</taxon>
        <taxon>Endopterygota</taxon>
        <taxon>Diptera</taxon>
        <taxon>Brachycera</taxon>
        <taxon>Muscomorpha</taxon>
        <taxon>Hippoboscoidea</taxon>
        <taxon>Glossinidae</taxon>
        <taxon>Glossina</taxon>
    </lineage>
</organism>
<feature type="region of interest" description="Disordered" evidence="1">
    <location>
        <begin position="64"/>
        <end position="101"/>
    </location>
</feature>
<sequence>MKLLITLIVLAISVSATVGIFPLFDCAGKLFLGGDCNLKPIQNNNLIQKEKKINVQFPNYSHYPPLHYPPQQDQRAASGYPPPASRRGYPPPAPPPYYQPASGYPPPALQPYYQPASGYPPPALQMYYQPASPALQPGSQTPASRPAHPPEPGYPPPALQPYYQPASPALQPGYRTPASRPGHPPPASSLDYPSEPGSYRVGRECITGMDAIFISNYPRNAPVNYLENRTHMRGAVSGNEYHE</sequence>
<evidence type="ECO:0008006" key="5">
    <source>
        <dbReference type="Google" id="ProtNLM"/>
    </source>
</evidence>
<evidence type="ECO:0000313" key="3">
    <source>
        <dbReference type="EnsemblMetazoa" id="GAUT005680-PA"/>
    </source>
</evidence>
<proteinExistence type="predicted"/>
<feature type="compositionally biased region" description="Pro residues" evidence="1">
    <location>
        <begin position="80"/>
        <end position="101"/>
    </location>
</feature>
<keyword evidence="4" id="KW-1185">Reference proteome</keyword>
<evidence type="ECO:0000313" key="4">
    <source>
        <dbReference type="Proteomes" id="UP000078200"/>
    </source>
</evidence>
<evidence type="ECO:0000256" key="1">
    <source>
        <dbReference type="SAM" id="MobiDB-lite"/>
    </source>
</evidence>
<feature type="compositionally biased region" description="Pro residues" evidence="1">
    <location>
        <begin position="147"/>
        <end position="159"/>
    </location>
</feature>
<feature type="compositionally biased region" description="Low complexity" evidence="1">
    <location>
        <begin position="160"/>
        <end position="169"/>
    </location>
</feature>
<accession>A0A1A9UI76</accession>
<feature type="signal peptide" evidence="2">
    <location>
        <begin position="1"/>
        <end position="19"/>
    </location>
</feature>